<gene>
    <name evidence="6" type="ORF">FBZ90_102481</name>
</gene>
<dbReference type="PANTHER" id="PTHR31151:SF0">
    <property type="entry name" value="PROLINE-TRNA LIGASE (DUF1680)"/>
    <property type="match status" value="1"/>
</dbReference>
<accession>A0A560HGF0</accession>
<evidence type="ECO:0000259" key="4">
    <source>
        <dbReference type="Pfam" id="PF20620"/>
    </source>
</evidence>
<evidence type="ECO:0000259" key="3">
    <source>
        <dbReference type="Pfam" id="PF07944"/>
    </source>
</evidence>
<dbReference type="Pfam" id="PF07944">
    <property type="entry name" value="Beta-AFase-like_GH127_cat"/>
    <property type="match status" value="1"/>
</dbReference>
<dbReference type="InterPro" id="IPR046544">
    <property type="entry name" value="GH146_SB_dom"/>
</dbReference>
<evidence type="ECO:0008006" key="8">
    <source>
        <dbReference type="Google" id="ProtNLM"/>
    </source>
</evidence>
<dbReference type="InterPro" id="IPR049046">
    <property type="entry name" value="Beta-AFase-like_GH127_middle"/>
</dbReference>
<dbReference type="Pfam" id="PF20736">
    <property type="entry name" value="Glyco_hydro127M"/>
    <property type="match status" value="1"/>
</dbReference>
<evidence type="ECO:0000256" key="1">
    <source>
        <dbReference type="SAM" id="MobiDB-lite"/>
    </source>
</evidence>
<feature type="chain" id="PRO_5022171310" description="Glycoside hydrolase family 127 protein" evidence="2">
    <location>
        <begin position="39"/>
        <end position="819"/>
    </location>
</feature>
<dbReference type="InterPro" id="IPR012878">
    <property type="entry name" value="Beta-AFase-like_GH127_cat"/>
</dbReference>
<evidence type="ECO:0000259" key="5">
    <source>
        <dbReference type="Pfam" id="PF20736"/>
    </source>
</evidence>
<feature type="signal peptide" evidence="2">
    <location>
        <begin position="1"/>
        <end position="38"/>
    </location>
</feature>
<name>A0A560HGF0_9PROT</name>
<feature type="region of interest" description="Disordered" evidence="1">
    <location>
        <begin position="577"/>
        <end position="599"/>
    </location>
</feature>
<dbReference type="GO" id="GO:0005975">
    <property type="term" value="P:carbohydrate metabolic process"/>
    <property type="evidence" value="ECO:0007669"/>
    <property type="project" value="InterPro"/>
</dbReference>
<feature type="domain" description="Non-reducing end beta-L-arabinofuranosidase-like GH127 middle" evidence="5">
    <location>
        <begin position="456"/>
        <end position="549"/>
    </location>
</feature>
<organism evidence="6 7">
    <name type="scientific">Nitrospirillum amazonense</name>
    <dbReference type="NCBI Taxonomy" id="28077"/>
    <lineage>
        <taxon>Bacteria</taxon>
        <taxon>Pseudomonadati</taxon>
        <taxon>Pseudomonadota</taxon>
        <taxon>Alphaproteobacteria</taxon>
        <taxon>Rhodospirillales</taxon>
        <taxon>Azospirillaceae</taxon>
        <taxon>Nitrospirillum</taxon>
    </lineage>
</organism>
<dbReference type="Pfam" id="PF20620">
    <property type="entry name" value="DUF6805"/>
    <property type="match status" value="1"/>
</dbReference>
<feature type="domain" description="Non-reducing end beta-L-arabinofuranosidase-like GH127 catalytic" evidence="3">
    <location>
        <begin position="57"/>
        <end position="445"/>
    </location>
</feature>
<reference evidence="6 7" key="1">
    <citation type="submission" date="2019-06" db="EMBL/GenBank/DDBJ databases">
        <title>Genomic Encyclopedia of Type Strains, Phase IV (KMG-V): Genome sequencing to study the core and pangenomes of soil and plant-associated prokaryotes.</title>
        <authorList>
            <person name="Whitman W."/>
        </authorList>
    </citation>
    <scope>NUCLEOTIDE SEQUENCE [LARGE SCALE GENOMIC DNA]</scope>
    <source>
        <strain evidence="6 7">BR 11622</strain>
    </source>
</reference>
<comment type="caution">
    <text evidence="6">The sequence shown here is derived from an EMBL/GenBank/DDBJ whole genome shotgun (WGS) entry which is preliminary data.</text>
</comment>
<keyword evidence="7" id="KW-1185">Reference proteome</keyword>
<evidence type="ECO:0000256" key="2">
    <source>
        <dbReference type="SAM" id="SignalP"/>
    </source>
</evidence>
<dbReference type="InterPro" id="IPR006311">
    <property type="entry name" value="TAT_signal"/>
</dbReference>
<dbReference type="InterPro" id="IPR008928">
    <property type="entry name" value="6-hairpin_glycosidase_sf"/>
</dbReference>
<evidence type="ECO:0000313" key="7">
    <source>
        <dbReference type="Proteomes" id="UP000315751"/>
    </source>
</evidence>
<dbReference type="OrthoDB" id="9757939at2"/>
<dbReference type="AlphaFoldDB" id="A0A560HGF0"/>
<protein>
    <recommendedName>
        <fullName evidence="8">Glycoside hydrolase family 127 protein</fullName>
    </recommendedName>
</protein>
<dbReference type="EMBL" id="VITR01000002">
    <property type="protein sequence ID" value="TWB45522.1"/>
    <property type="molecule type" value="Genomic_DNA"/>
</dbReference>
<dbReference type="PROSITE" id="PS51318">
    <property type="entry name" value="TAT"/>
    <property type="match status" value="1"/>
</dbReference>
<dbReference type="Proteomes" id="UP000315751">
    <property type="component" value="Unassembled WGS sequence"/>
</dbReference>
<keyword evidence="2" id="KW-0732">Signal</keyword>
<evidence type="ECO:0000313" key="6">
    <source>
        <dbReference type="EMBL" id="TWB45522.1"/>
    </source>
</evidence>
<dbReference type="SUPFAM" id="SSF48208">
    <property type="entry name" value="Six-hairpin glycosidases"/>
    <property type="match status" value="1"/>
</dbReference>
<dbReference type="PANTHER" id="PTHR31151">
    <property type="entry name" value="PROLINE-TRNA LIGASE (DUF1680)"/>
    <property type="match status" value="1"/>
</dbReference>
<sequence>MVRDLGDGRGVSFGTPSRRTILRGAASGAALMAMPAVAAPLVPPLGADTAQPFPLSAVRLKPSPFKAAVDANLVYLHSLEADRLLHNFRSGAGLQPKGEVYGGWEADTIAGHTLGHYVSALSLMHAQTGDAECKRRVDYIVAELAECQKAQGDGYVAGFTRKRGDIVEDGKVVFDELRRGEIRSAGFDLNGCWVPLYNWHKLYTGLFDAQTLCGNTQALDVAVKLGGYIDEVFSHLNDEQVQKVLDCEHGGINESFAELYARTGDRRWLLLAERLYHAKVLVPLSQGRDELANIHANTQIPKLIGLARLAELTGAERHAKASAFFWQTVTTNHSYVIGGNADREYFQEPRSISRHITEQTCEGCNSYNMLKLTRLLYARQANAHYFDFYERAHLNHVLAQQNPATGMFTYMTPLMSGSAREFSTPTEDFWCCVGTGMESHAKHGESVYWRRGAEDLAVNLYIPSTLNWAERGVVIDLDTRYPEAETVLLTLKALKRPASFAISLRIPAWCTGATLAVNGKPQDLALRNGYAVVRREWRAGDAVALRLPMALRLESTNDDADTVAFLHGPLVLAADLGPAPRSEAPTGSPQPSPVSEAFQGPAPALVSASVLDGFQRATPDALVWRTAGIGRPGDMEFKPFYQQYTRRTAVYFKRYTEAQWKTAEAALAQEAARQRDIQARSVDVMHLGEMQPERDHGLEAKISYPVTYRGRNGRDARTGGFFEFKAKVRAGAMVLQATYWGDERKRLFHILVDGTRIATQKLDAERPGEFFDVEYPIPANLTAGKSSVVVRFEPETGYSAGPVFGCRVVAASASQGAPI</sequence>
<feature type="domain" description="Glycoside hydrolase GH146 substrate-binding" evidence="4">
    <location>
        <begin position="677"/>
        <end position="808"/>
    </location>
</feature>
<proteinExistence type="predicted"/>